<dbReference type="AlphaFoldDB" id="R8BX13"/>
<dbReference type="OrthoDB" id="5086500at2759"/>
<dbReference type="GeneID" id="19326523"/>
<proteinExistence type="predicted"/>
<organism evidence="2 3">
    <name type="scientific">Phaeoacremonium minimum (strain UCR-PA7)</name>
    <name type="common">Esca disease fungus</name>
    <name type="synonym">Togninia minima</name>
    <dbReference type="NCBI Taxonomy" id="1286976"/>
    <lineage>
        <taxon>Eukaryota</taxon>
        <taxon>Fungi</taxon>
        <taxon>Dikarya</taxon>
        <taxon>Ascomycota</taxon>
        <taxon>Pezizomycotina</taxon>
        <taxon>Sordariomycetes</taxon>
        <taxon>Sordariomycetidae</taxon>
        <taxon>Togniniales</taxon>
        <taxon>Togniniaceae</taxon>
        <taxon>Phaeoacremonium</taxon>
    </lineage>
</organism>
<gene>
    <name evidence="2" type="ORF">UCRPA7_592</name>
</gene>
<keyword evidence="1" id="KW-0732">Signal</keyword>
<feature type="signal peptide" evidence="1">
    <location>
        <begin position="1"/>
        <end position="19"/>
    </location>
</feature>
<accession>R8BX13</accession>
<dbReference type="RefSeq" id="XP_007911377.1">
    <property type="nucleotide sequence ID" value="XM_007913186.1"/>
</dbReference>
<evidence type="ECO:0000313" key="2">
    <source>
        <dbReference type="EMBL" id="EOO03839.1"/>
    </source>
</evidence>
<evidence type="ECO:0000256" key="1">
    <source>
        <dbReference type="SAM" id="SignalP"/>
    </source>
</evidence>
<name>R8BX13_PHAM7</name>
<feature type="chain" id="PRO_5004463094" evidence="1">
    <location>
        <begin position="20"/>
        <end position="142"/>
    </location>
</feature>
<dbReference type="Proteomes" id="UP000014074">
    <property type="component" value="Unassembled WGS sequence"/>
</dbReference>
<sequence>MSGLEALSLVCNILQIISAAHSTVSFCKAVYQGSSPDAHLGDNAVALASLSAEVEMFYASRQPPRTAHEKSLADVAKKCNIAARALEEEAKFLIGNRAKGNLATTIKIAVKTNWRKNRLDKLEKSLEAYQRTMESQLLAQVL</sequence>
<dbReference type="EMBL" id="KB932812">
    <property type="protein sequence ID" value="EOO03839.1"/>
    <property type="molecule type" value="Genomic_DNA"/>
</dbReference>
<dbReference type="KEGG" id="tmn:UCRPA7_592"/>
<dbReference type="HOGENOM" id="CLU_1547569_0_0_1"/>
<reference evidence="3" key="1">
    <citation type="journal article" date="2013" name="Genome Announc.">
        <title>Draft genome sequence of the ascomycete Phaeoacremonium aleophilum strain UCR-PA7, a causal agent of the esca disease complex in grapevines.</title>
        <authorList>
            <person name="Blanco-Ulate B."/>
            <person name="Rolshausen P."/>
            <person name="Cantu D."/>
        </authorList>
    </citation>
    <scope>NUCLEOTIDE SEQUENCE [LARGE SCALE GENOMIC DNA]</scope>
    <source>
        <strain evidence="3">UCR-PA7</strain>
    </source>
</reference>
<evidence type="ECO:0000313" key="3">
    <source>
        <dbReference type="Proteomes" id="UP000014074"/>
    </source>
</evidence>
<keyword evidence="3" id="KW-1185">Reference proteome</keyword>
<dbReference type="eggNOG" id="ENOG502SHRA">
    <property type="taxonomic scope" value="Eukaryota"/>
</dbReference>
<protein>
    <submittedName>
        <fullName evidence="2">Uncharacterized protein</fullName>
    </submittedName>
</protein>